<dbReference type="InterPro" id="IPR016181">
    <property type="entry name" value="Acyl_CoA_acyltransferase"/>
</dbReference>
<dbReference type="GO" id="GO:0004059">
    <property type="term" value="F:aralkylamine N-acetyltransferase activity"/>
    <property type="evidence" value="ECO:0007669"/>
    <property type="project" value="TreeGrafter"/>
</dbReference>
<dbReference type="PANTHER" id="PTHR10908:SF0">
    <property type="entry name" value="SEROTONIN N-ACETYLTRANSFERASE"/>
    <property type="match status" value="1"/>
</dbReference>
<dbReference type="SUPFAM" id="SSF55729">
    <property type="entry name" value="Acyl-CoA N-acyltransferases (Nat)"/>
    <property type="match status" value="1"/>
</dbReference>
<dbReference type="InterPro" id="IPR051635">
    <property type="entry name" value="SNAT-like"/>
</dbReference>
<sequence length="224" mass="25775">MSSSSDKKTKPQHLCIRPLTIYDLEQVNNLEIDGFPIHERCTIEKLKYRLTVCPELCSGLFIREFENKTLYENDELPSSKSTIIKETLIGHIISTKISDLKITDRSMELPKFINTDSYTVDLSIDVNNQIGHVENGSTIGIHSVVINSEYRGLKLGSLLIKDYLQKMNQQFVADRVSLISNEKNCSFYENLGFINNGISDCKFAGETWYDLYFELRHEEDEEDM</sequence>
<dbReference type="EMBL" id="KV453847">
    <property type="protein sequence ID" value="ODV87970.1"/>
    <property type="molecule type" value="Genomic_DNA"/>
</dbReference>
<keyword evidence="1" id="KW-0808">Transferase</keyword>
<dbReference type="PANTHER" id="PTHR10908">
    <property type="entry name" value="SEROTONIN N-ACETYLTRANSFERASE"/>
    <property type="match status" value="1"/>
</dbReference>
<dbReference type="AlphaFoldDB" id="A0A1E4T886"/>
<reference evidence="5" key="1">
    <citation type="submission" date="2016-04" db="EMBL/GenBank/DDBJ databases">
        <title>Comparative genomics of biotechnologically important yeasts.</title>
        <authorList>
            <consortium name="DOE Joint Genome Institute"/>
            <person name="Riley R."/>
            <person name="Haridas S."/>
            <person name="Wolfe K.H."/>
            <person name="Lopes M.R."/>
            <person name="Hittinger C.T."/>
            <person name="Goker M."/>
            <person name="Salamov A."/>
            <person name="Wisecaver J."/>
            <person name="Long T.M."/>
            <person name="Aerts A.L."/>
            <person name="Barry K."/>
            <person name="Choi C."/>
            <person name="Clum A."/>
            <person name="Coughlan A.Y."/>
            <person name="Deshpande S."/>
            <person name="Douglass A.P."/>
            <person name="Hanson S.J."/>
            <person name="Klenk H.-P."/>
            <person name="Labutti K."/>
            <person name="Lapidus A."/>
            <person name="Lindquist E."/>
            <person name="Lipzen A."/>
            <person name="Meier-Kolthoff J.P."/>
            <person name="Ohm R.A."/>
            <person name="Otillar R.P."/>
            <person name="Pangilinan J."/>
            <person name="Peng Y."/>
            <person name="Rokas A."/>
            <person name="Rosa C.A."/>
            <person name="Scheuner C."/>
            <person name="Sibirny A.A."/>
            <person name="Slot J.C."/>
            <person name="Stielow J.B."/>
            <person name="Sun H."/>
            <person name="Kurtzman C.P."/>
            <person name="Blackwell M."/>
            <person name="Grigoriev I.V."/>
            <person name="Jeffries T.W."/>
        </authorList>
    </citation>
    <scope>NUCLEOTIDE SEQUENCE [LARGE SCALE GENOMIC DNA]</scope>
    <source>
        <strain evidence="5">NRRL YB-2248</strain>
    </source>
</reference>
<dbReference type="GO" id="GO:0005737">
    <property type="term" value="C:cytoplasm"/>
    <property type="evidence" value="ECO:0007669"/>
    <property type="project" value="TreeGrafter"/>
</dbReference>
<organism evidence="4 5">
    <name type="scientific">[Candida] arabinofermentans NRRL YB-2248</name>
    <dbReference type="NCBI Taxonomy" id="983967"/>
    <lineage>
        <taxon>Eukaryota</taxon>
        <taxon>Fungi</taxon>
        <taxon>Dikarya</taxon>
        <taxon>Ascomycota</taxon>
        <taxon>Saccharomycotina</taxon>
        <taxon>Pichiomycetes</taxon>
        <taxon>Pichiales</taxon>
        <taxon>Pichiaceae</taxon>
        <taxon>Ogataea</taxon>
        <taxon>Ogataea/Candida clade</taxon>
    </lineage>
</organism>
<accession>A0A1E4T886</accession>
<evidence type="ECO:0000313" key="4">
    <source>
        <dbReference type="EMBL" id="ODV87970.1"/>
    </source>
</evidence>
<dbReference type="STRING" id="983967.A0A1E4T886"/>
<evidence type="ECO:0000259" key="3">
    <source>
        <dbReference type="PROSITE" id="PS51186"/>
    </source>
</evidence>
<keyword evidence="2" id="KW-0012">Acyltransferase</keyword>
<evidence type="ECO:0000256" key="2">
    <source>
        <dbReference type="ARBA" id="ARBA00023315"/>
    </source>
</evidence>
<dbReference type="PROSITE" id="PS51186">
    <property type="entry name" value="GNAT"/>
    <property type="match status" value="1"/>
</dbReference>
<dbReference type="Gene3D" id="3.40.630.30">
    <property type="match status" value="1"/>
</dbReference>
<name>A0A1E4T886_9ASCO</name>
<evidence type="ECO:0000313" key="5">
    <source>
        <dbReference type="Proteomes" id="UP000094801"/>
    </source>
</evidence>
<feature type="domain" description="N-acetyltransferase" evidence="3">
    <location>
        <begin position="14"/>
        <end position="218"/>
    </location>
</feature>
<keyword evidence="5" id="KW-1185">Reference proteome</keyword>
<gene>
    <name evidence="4" type="ORF">CANARDRAFT_26140</name>
</gene>
<dbReference type="OrthoDB" id="30840at2759"/>
<protein>
    <recommendedName>
        <fullName evidence="3">N-acetyltransferase domain-containing protein</fullName>
    </recommendedName>
</protein>
<proteinExistence type="predicted"/>
<evidence type="ECO:0000256" key="1">
    <source>
        <dbReference type="ARBA" id="ARBA00022679"/>
    </source>
</evidence>
<dbReference type="Pfam" id="PF13673">
    <property type="entry name" value="Acetyltransf_10"/>
    <property type="match status" value="1"/>
</dbReference>
<dbReference type="Proteomes" id="UP000094801">
    <property type="component" value="Unassembled WGS sequence"/>
</dbReference>
<dbReference type="InterPro" id="IPR000182">
    <property type="entry name" value="GNAT_dom"/>
</dbReference>